<dbReference type="AlphaFoldDB" id="A0A2T0RPN5"/>
<protein>
    <submittedName>
        <fullName evidence="1">Uncharacterized protein</fullName>
    </submittedName>
</protein>
<organism evidence="1 2">
    <name type="scientific">Aliiruegeria haliotis</name>
    <dbReference type="NCBI Taxonomy" id="1280846"/>
    <lineage>
        <taxon>Bacteria</taxon>
        <taxon>Pseudomonadati</taxon>
        <taxon>Pseudomonadota</taxon>
        <taxon>Alphaproteobacteria</taxon>
        <taxon>Rhodobacterales</taxon>
        <taxon>Roseobacteraceae</taxon>
        <taxon>Aliiruegeria</taxon>
    </lineage>
</organism>
<accession>A0A2T0RPN5</accession>
<evidence type="ECO:0000313" key="1">
    <source>
        <dbReference type="EMBL" id="PRY23154.1"/>
    </source>
</evidence>
<sequence>MSDLQPSLFPDLPAPDPAELDRLRNAQAQQTYRGNPGNAAKIAARLQVARAVQRGELERAERCSDCGSSCRTEGHHADYARPLSVVWLCRACHMARHRKPVALLGQLLLPLNRGQIMPRDETTAADDGRDTRAWQGWVLTADFWDLCERAGWIMAATLEAAGANDRHFRGSARELVKLAILEALGARRADIEAADLDRHIRPGAFLSASELSGALGISAAVADAIVLALLDLEVLEIGPPTRFAPWVWWRTVAAMRGELVPW</sequence>
<name>A0A2T0RPN5_9RHOB</name>
<comment type="caution">
    <text evidence="1">The sequence shown here is derived from an EMBL/GenBank/DDBJ whole genome shotgun (WGS) entry which is preliminary data.</text>
</comment>
<dbReference type="InterPro" id="IPR003615">
    <property type="entry name" value="HNH_nuc"/>
</dbReference>
<evidence type="ECO:0000313" key="2">
    <source>
        <dbReference type="Proteomes" id="UP000239480"/>
    </source>
</evidence>
<dbReference type="Proteomes" id="UP000239480">
    <property type="component" value="Unassembled WGS sequence"/>
</dbReference>
<keyword evidence="2" id="KW-1185">Reference proteome</keyword>
<dbReference type="CDD" id="cd00085">
    <property type="entry name" value="HNHc"/>
    <property type="match status" value="1"/>
</dbReference>
<gene>
    <name evidence="1" type="ORF">CLV78_105208</name>
</gene>
<dbReference type="EMBL" id="PVTD01000005">
    <property type="protein sequence ID" value="PRY23154.1"/>
    <property type="molecule type" value="Genomic_DNA"/>
</dbReference>
<dbReference type="RefSeq" id="WP_106205461.1">
    <property type="nucleotide sequence ID" value="NZ_PVTD01000005.1"/>
</dbReference>
<dbReference type="OrthoDB" id="8278054at2"/>
<proteinExistence type="predicted"/>
<reference evidence="1 2" key="1">
    <citation type="submission" date="2018-03" db="EMBL/GenBank/DDBJ databases">
        <title>Genomic Encyclopedia of Archaeal and Bacterial Type Strains, Phase II (KMG-II): from individual species to whole genera.</title>
        <authorList>
            <person name="Goeker M."/>
        </authorList>
    </citation>
    <scope>NUCLEOTIDE SEQUENCE [LARGE SCALE GENOMIC DNA]</scope>
    <source>
        <strain evidence="1 2">DSM 29328</strain>
    </source>
</reference>